<dbReference type="OrthoDB" id="9808770at2"/>
<dbReference type="SMART" id="SM00345">
    <property type="entry name" value="HTH_GNTR"/>
    <property type="match status" value="1"/>
</dbReference>
<evidence type="ECO:0000256" key="4">
    <source>
        <dbReference type="ARBA" id="ARBA00023125"/>
    </source>
</evidence>
<keyword evidence="8" id="KW-1185">Reference proteome</keyword>
<dbReference type="Gene3D" id="1.10.10.10">
    <property type="entry name" value="Winged helix-like DNA-binding domain superfamily/Winged helix DNA-binding domain"/>
    <property type="match status" value="1"/>
</dbReference>
<keyword evidence="7" id="KW-0614">Plasmid</keyword>
<keyword evidence="3" id="KW-0805">Transcription regulation</keyword>
<dbReference type="RefSeq" id="WP_014686427.1">
    <property type="nucleotide sequence ID" value="NC_017791.1"/>
</dbReference>
<evidence type="ECO:0000256" key="3">
    <source>
        <dbReference type="ARBA" id="ARBA00023015"/>
    </source>
</evidence>
<geneLocation type="plasmid" evidence="7 8">
    <name>P2</name>
</geneLocation>
<dbReference type="KEGG" id="dgo:DGo_PB0062"/>
<dbReference type="GO" id="GO:0003677">
    <property type="term" value="F:DNA binding"/>
    <property type="evidence" value="ECO:0007669"/>
    <property type="project" value="UniProtKB-KW"/>
</dbReference>
<gene>
    <name evidence="7" type="ordered locus">DGo_PB0062</name>
</gene>
<dbReference type="CDD" id="cd07377">
    <property type="entry name" value="WHTH_GntR"/>
    <property type="match status" value="1"/>
</dbReference>
<dbReference type="EMBL" id="CP002193">
    <property type="protein sequence ID" value="AFD27331.1"/>
    <property type="molecule type" value="Genomic_DNA"/>
</dbReference>
<dbReference type="InterPro" id="IPR015424">
    <property type="entry name" value="PyrdxlP-dep_Trfase"/>
</dbReference>
<keyword evidence="4" id="KW-0238">DNA-binding</keyword>
<dbReference type="PANTHER" id="PTHR46577:SF1">
    <property type="entry name" value="HTH-TYPE TRANSCRIPTIONAL REGULATORY PROTEIN GABR"/>
    <property type="match status" value="1"/>
</dbReference>
<dbReference type="GO" id="GO:0003700">
    <property type="term" value="F:DNA-binding transcription factor activity"/>
    <property type="evidence" value="ECO:0007669"/>
    <property type="project" value="InterPro"/>
</dbReference>
<dbReference type="HOGENOM" id="CLU_017584_0_1_0"/>
<evidence type="ECO:0000313" key="7">
    <source>
        <dbReference type="EMBL" id="AFD27331.1"/>
    </source>
</evidence>
<dbReference type="CDD" id="cd00609">
    <property type="entry name" value="AAT_like"/>
    <property type="match status" value="1"/>
</dbReference>
<dbReference type="InterPro" id="IPR051446">
    <property type="entry name" value="HTH_trans_reg/aminotransferase"/>
</dbReference>
<dbReference type="PROSITE" id="PS50949">
    <property type="entry name" value="HTH_GNTR"/>
    <property type="match status" value="1"/>
</dbReference>
<dbReference type="Pfam" id="PF00155">
    <property type="entry name" value="Aminotran_1_2"/>
    <property type="match status" value="1"/>
</dbReference>
<evidence type="ECO:0000256" key="1">
    <source>
        <dbReference type="ARBA" id="ARBA00005384"/>
    </source>
</evidence>
<protein>
    <submittedName>
        <fullName evidence="7">Regulatory protein MocR, putative</fullName>
    </submittedName>
</protein>
<dbReference type="InterPro" id="IPR000524">
    <property type="entry name" value="Tscrpt_reg_HTH_GntR"/>
</dbReference>
<dbReference type="InterPro" id="IPR036388">
    <property type="entry name" value="WH-like_DNA-bd_sf"/>
</dbReference>
<dbReference type="InterPro" id="IPR015421">
    <property type="entry name" value="PyrdxlP-dep_Trfase_major"/>
</dbReference>
<dbReference type="Gene3D" id="3.40.640.10">
    <property type="entry name" value="Type I PLP-dependent aspartate aminotransferase-like (Major domain)"/>
    <property type="match status" value="1"/>
</dbReference>
<dbReference type="Proteomes" id="UP000007575">
    <property type="component" value="Plasmid P2"/>
</dbReference>
<evidence type="ECO:0000313" key="8">
    <source>
        <dbReference type="Proteomes" id="UP000007575"/>
    </source>
</evidence>
<name>H8H1D4_DEIGI</name>
<dbReference type="SUPFAM" id="SSF46785">
    <property type="entry name" value="Winged helix' DNA-binding domain"/>
    <property type="match status" value="1"/>
</dbReference>
<evidence type="ECO:0000256" key="2">
    <source>
        <dbReference type="ARBA" id="ARBA00022898"/>
    </source>
</evidence>
<comment type="similarity">
    <text evidence="1">In the C-terminal section; belongs to the class-I pyridoxal-phosphate-dependent aminotransferase family.</text>
</comment>
<keyword evidence="2" id="KW-0663">Pyridoxal phosphate</keyword>
<organism evidence="7 8">
    <name type="scientific">Deinococcus gobiensis (strain DSM 21396 / JCM 16679 / CGMCC 1.7299 / I-0)</name>
    <dbReference type="NCBI Taxonomy" id="745776"/>
    <lineage>
        <taxon>Bacteria</taxon>
        <taxon>Thermotogati</taxon>
        <taxon>Deinococcota</taxon>
        <taxon>Deinococci</taxon>
        <taxon>Deinococcales</taxon>
        <taxon>Deinococcaceae</taxon>
        <taxon>Deinococcus</taxon>
    </lineage>
</organism>
<sequence>MTSLPFNPRLLRGAPQPLHVQLAGEIRDAALHGRLPAGTRLPGSRSLAQTLGISRGVVEEAYGLLTSDGTLEAVVGSGTRVAAGLHPHPAPQEIGPGTAPPWFQTRTMPHSARLDAREGLHFRSGVTSCAMLDEQAWKRAWARATDLPLPGEYGDLAGLHDLRVALAAFTGRLRGLASTPEQVVLTSGSLNSLGLIARGVLPPRATVLYENPGYRSGHAVLQAAGHTLVPVPVDANGLVVADLPPAQAVYVTPSHQFPLGGRMSLARRLALLEWAQVQRAIILEDDYDGEFRYDAPPLPPLASLDGSGRVLYLGTFSKILSPALRLGFVVAAPDLVAALVRERFLTDGGPALAGQVALLHLLRSGDLDRHLRRARRWHAQVRQALTEELAPLAPHAVLGGIEAGLHVCLHLNPPLDAEDISARLAERQVYAETLTTFTFTGAPAQALVLGHGGLTLAEVRVGTHHLRQVITQALRDTTSENTL</sequence>
<keyword evidence="5" id="KW-0804">Transcription</keyword>
<dbReference type="InterPro" id="IPR036390">
    <property type="entry name" value="WH_DNA-bd_sf"/>
</dbReference>
<evidence type="ECO:0000256" key="5">
    <source>
        <dbReference type="ARBA" id="ARBA00023163"/>
    </source>
</evidence>
<accession>H8H1D4</accession>
<dbReference type="GO" id="GO:0030170">
    <property type="term" value="F:pyridoxal phosphate binding"/>
    <property type="evidence" value="ECO:0007669"/>
    <property type="project" value="InterPro"/>
</dbReference>
<dbReference type="InterPro" id="IPR004839">
    <property type="entry name" value="Aminotransferase_I/II_large"/>
</dbReference>
<dbReference type="PATRIC" id="fig|745776.4.peg.3466"/>
<evidence type="ECO:0000259" key="6">
    <source>
        <dbReference type="PROSITE" id="PS50949"/>
    </source>
</evidence>
<reference evidence="7 8" key="1">
    <citation type="journal article" date="2012" name="PLoS ONE">
        <title>Genome sequence and transcriptome analysis of the radioresistant bacterium Deinococcus gobiensis: insights into the extreme environmental adaptations.</title>
        <authorList>
            <person name="Yuan M."/>
            <person name="Chen M."/>
            <person name="Zhang W."/>
            <person name="Lu W."/>
            <person name="Wang J."/>
            <person name="Yang M."/>
            <person name="Zhao P."/>
            <person name="Tang R."/>
            <person name="Li X."/>
            <person name="Hao Y."/>
            <person name="Zhou Z."/>
            <person name="Zhan Y."/>
            <person name="Yu H."/>
            <person name="Teng C."/>
            <person name="Yan Y."/>
            <person name="Ping S."/>
            <person name="Wang Y."/>
            <person name="Lin M."/>
        </authorList>
    </citation>
    <scope>NUCLEOTIDE SEQUENCE [LARGE SCALE GENOMIC DNA]</scope>
    <source>
        <strain evidence="8">DSM 21396 / JCM 16679 / CGMCC 1.7299 / I-0</strain>
        <plasmid evidence="7">P2</plasmid>
    </source>
</reference>
<dbReference type="SUPFAM" id="SSF53383">
    <property type="entry name" value="PLP-dependent transferases"/>
    <property type="match status" value="1"/>
</dbReference>
<dbReference type="Pfam" id="PF00392">
    <property type="entry name" value="GntR"/>
    <property type="match status" value="1"/>
</dbReference>
<dbReference type="PANTHER" id="PTHR46577">
    <property type="entry name" value="HTH-TYPE TRANSCRIPTIONAL REGULATORY PROTEIN GABR"/>
    <property type="match status" value="1"/>
</dbReference>
<dbReference type="AlphaFoldDB" id="H8H1D4"/>
<proteinExistence type="inferred from homology"/>
<feature type="domain" description="HTH gntR-type" evidence="6">
    <location>
        <begin position="16"/>
        <end position="84"/>
    </location>
</feature>